<protein>
    <recommendedName>
        <fullName evidence="1">Transglutaminase-like domain-containing protein</fullName>
    </recommendedName>
</protein>
<organism evidence="2">
    <name type="scientific">marine metagenome</name>
    <dbReference type="NCBI Taxonomy" id="408172"/>
    <lineage>
        <taxon>unclassified sequences</taxon>
        <taxon>metagenomes</taxon>
        <taxon>ecological metagenomes</taxon>
    </lineage>
</organism>
<name>A0A381TNU3_9ZZZZ</name>
<dbReference type="SUPFAM" id="SSF54001">
    <property type="entry name" value="Cysteine proteinases"/>
    <property type="match status" value="1"/>
</dbReference>
<gene>
    <name evidence="2" type="ORF">METZ01_LOCUS70606</name>
</gene>
<dbReference type="Gene3D" id="3.10.620.30">
    <property type="match status" value="1"/>
</dbReference>
<accession>A0A381TNU3</accession>
<dbReference type="Pfam" id="PF01841">
    <property type="entry name" value="Transglut_core"/>
    <property type="match status" value="1"/>
</dbReference>
<dbReference type="InterPro" id="IPR038765">
    <property type="entry name" value="Papain-like_cys_pep_sf"/>
</dbReference>
<dbReference type="AlphaFoldDB" id="A0A381TNU3"/>
<sequence>MKTMSADISRYLQPGPTVQSEDDAVIAFSRRAIGSETDPIEQIRRLFYAVRDQIRYDPYRMDLSTQGLCATRTLETGHGWCVSKAVLLAAAYRSVGFPASLGYADVRNHLSTEKLRQHMQNDVFYWHGYTSIYVAGKWVKTTPAFNIELCEKFKLKPLDFNGVEDSIYHPFDLQGNQHMEYLNDRGHYVEPPVDEIRATFQSEYANWADGSETVSRDFESDVDLETRN</sequence>
<dbReference type="PANTHER" id="PTHR33490">
    <property type="entry name" value="BLR5614 PROTEIN-RELATED"/>
    <property type="match status" value="1"/>
</dbReference>
<reference evidence="2" key="1">
    <citation type="submission" date="2018-05" db="EMBL/GenBank/DDBJ databases">
        <authorList>
            <person name="Lanie J.A."/>
            <person name="Ng W.-L."/>
            <person name="Kazmierczak K.M."/>
            <person name="Andrzejewski T.M."/>
            <person name="Davidsen T.M."/>
            <person name="Wayne K.J."/>
            <person name="Tettelin H."/>
            <person name="Glass J.I."/>
            <person name="Rusch D."/>
            <person name="Podicherti R."/>
            <person name="Tsui H.-C.T."/>
            <person name="Winkler M.E."/>
        </authorList>
    </citation>
    <scope>NUCLEOTIDE SEQUENCE</scope>
</reference>
<proteinExistence type="predicted"/>
<dbReference type="EMBL" id="UINC01004911">
    <property type="protein sequence ID" value="SVA17752.1"/>
    <property type="molecule type" value="Genomic_DNA"/>
</dbReference>
<feature type="domain" description="Transglutaminase-like" evidence="1">
    <location>
        <begin position="27"/>
        <end position="142"/>
    </location>
</feature>
<dbReference type="InterPro" id="IPR002931">
    <property type="entry name" value="Transglutaminase-like"/>
</dbReference>
<dbReference type="PANTHER" id="PTHR33490:SF3">
    <property type="entry name" value="CONSERVED INTEGRAL MEMBRANE PROTEIN"/>
    <property type="match status" value="1"/>
</dbReference>
<evidence type="ECO:0000313" key="2">
    <source>
        <dbReference type="EMBL" id="SVA17752.1"/>
    </source>
</evidence>
<evidence type="ECO:0000259" key="1">
    <source>
        <dbReference type="Pfam" id="PF01841"/>
    </source>
</evidence>